<dbReference type="EMBL" id="QTSX02007206">
    <property type="protein sequence ID" value="KAJ9049710.1"/>
    <property type="molecule type" value="Genomic_DNA"/>
</dbReference>
<comment type="caution">
    <text evidence="1">The sequence shown here is derived from an EMBL/GenBank/DDBJ whole genome shotgun (WGS) entry which is preliminary data.</text>
</comment>
<evidence type="ECO:0000313" key="2">
    <source>
        <dbReference type="Proteomes" id="UP001165960"/>
    </source>
</evidence>
<name>A0ACC2RHY5_9FUNG</name>
<proteinExistence type="predicted"/>
<dbReference type="Proteomes" id="UP001165960">
    <property type="component" value="Unassembled WGS sequence"/>
</dbReference>
<reference evidence="1" key="1">
    <citation type="submission" date="2022-04" db="EMBL/GenBank/DDBJ databases">
        <title>Genome of the entomopathogenic fungus Entomophthora muscae.</title>
        <authorList>
            <person name="Elya C."/>
            <person name="Lovett B.R."/>
            <person name="Lee E."/>
            <person name="Macias A.M."/>
            <person name="Hajek A.E."/>
            <person name="De Bivort B.L."/>
            <person name="Kasson M.T."/>
            <person name="De Fine Licht H.H."/>
            <person name="Stajich J.E."/>
        </authorList>
    </citation>
    <scope>NUCLEOTIDE SEQUENCE</scope>
    <source>
        <strain evidence="1">Berkeley</strain>
    </source>
</reference>
<accession>A0ACC2RHY5</accession>
<organism evidence="1 2">
    <name type="scientific">Entomophthora muscae</name>
    <dbReference type="NCBI Taxonomy" id="34485"/>
    <lineage>
        <taxon>Eukaryota</taxon>
        <taxon>Fungi</taxon>
        <taxon>Fungi incertae sedis</taxon>
        <taxon>Zoopagomycota</taxon>
        <taxon>Entomophthoromycotina</taxon>
        <taxon>Entomophthoromycetes</taxon>
        <taxon>Entomophthorales</taxon>
        <taxon>Entomophthoraceae</taxon>
        <taxon>Entomophthora</taxon>
    </lineage>
</organism>
<sequence>MDNRDMIVLMARWDGEGGGLIQLQRFGWFRFRVRDFSFSVNGSGPISTHSGIPYLPLSDPGTTSSQRDPLSYSVFLMSDHCPLSTI</sequence>
<protein>
    <submittedName>
        <fullName evidence="1">Uncharacterized protein</fullName>
    </submittedName>
</protein>
<gene>
    <name evidence="1" type="ORF">DSO57_1021736</name>
</gene>
<evidence type="ECO:0000313" key="1">
    <source>
        <dbReference type="EMBL" id="KAJ9049710.1"/>
    </source>
</evidence>
<keyword evidence="2" id="KW-1185">Reference proteome</keyword>